<sequence>MPICCRFHLLLCDGCAVVGGWLRSAGGRRRTDLGFVGAVVPDCCRLVMVEAGHGDEVEILLTKAGLRFWCRFSGTDGGRVEEKPREKMDDGGEREASLVSKGRGGWPEMGLEVKTSGWGLLKACMWLLASRPGKM</sequence>
<keyword evidence="2" id="KW-0732">Signal</keyword>
<feature type="compositionally biased region" description="Basic and acidic residues" evidence="1">
    <location>
        <begin position="78"/>
        <end position="96"/>
    </location>
</feature>
<dbReference type="AlphaFoldDB" id="A0A4U5Q708"/>
<feature type="signal peptide" evidence="2">
    <location>
        <begin position="1"/>
        <end position="20"/>
    </location>
</feature>
<name>A0A4U5Q708_POPAL</name>
<feature type="chain" id="PRO_5020977689" evidence="2">
    <location>
        <begin position="21"/>
        <end position="135"/>
    </location>
</feature>
<organism evidence="3">
    <name type="scientific">Populus alba</name>
    <name type="common">White poplar</name>
    <dbReference type="NCBI Taxonomy" id="43335"/>
    <lineage>
        <taxon>Eukaryota</taxon>
        <taxon>Viridiplantae</taxon>
        <taxon>Streptophyta</taxon>
        <taxon>Embryophyta</taxon>
        <taxon>Tracheophyta</taxon>
        <taxon>Spermatophyta</taxon>
        <taxon>Magnoliopsida</taxon>
        <taxon>eudicotyledons</taxon>
        <taxon>Gunneridae</taxon>
        <taxon>Pentapetalae</taxon>
        <taxon>rosids</taxon>
        <taxon>fabids</taxon>
        <taxon>Malpighiales</taxon>
        <taxon>Salicaceae</taxon>
        <taxon>Saliceae</taxon>
        <taxon>Populus</taxon>
    </lineage>
</organism>
<evidence type="ECO:0000256" key="2">
    <source>
        <dbReference type="SAM" id="SignalP"/>
    </source>
</evidence>
<gene>
    <name evidence="3" type="ORF">D5086_0000128530</name>
</gene>
<dbReference type="EMBL" id="RCHU01000390">
    <property type="protein sequence ID" value="TKS05893.1"/>
    <property type="molecule type" value="Genomic_DNA"/>
</dbReference>
<proteinExistence type="predicted"/>
<reference evidence="3" key="1">
    <citation type="submission" date="2018-10" db="EMBL/GenBank/DDBJ databases">
        <title>Population genomic analysis revealed the cold adaptation of white poplar.</title>
        <authorList>
            <person name="Liu Y.-J."/>
        </authorList>
    </citation>
    <scope>NUCLEOTIDE SEQUENCE [LARGE SCALE GENOMIC DNA]</scope>
    <source>
        <strain evidence="3">PAL-ZL1</strain>
    </source>
</reference>
<accession>A0A4U5Q708</accession>
<feature type="region of interest" description="Disordered" evidence="1">
    <location>
        <begin position="76"/>
        <end position="103"/>
    </location>
</feature>
<evidence type="ECO:0000313" key="3">
    <source>
        <dbReference type="EMBL" id="TKS05893.1"/>
    </source>
</evidence>
<comment type="caution">
    <text evidence="3">The sequence shown here is derived from an EMBL/GenBank/DDBJ whole genome shotgun (WGS) entry which is preliminary data.</text>
</comment>
<evidence type="ECO:0000256" key="1">
    <source>
        <dbReference type="SAM" id="MobiDB-lite"/>
    </source>
</evidence>
<protein>
    <submittedName>
        <fullName evidence="3">Uncharacterized protein</fullName>
    </submittedName>
</protein>